<feature type="chain" id="PRO_5039658618" evidence="4">
    <location>
        <begin position="19"/>
        <end position="196"/>
    </location>
</feature>
<protein>
    <submittedName>
        <fullName evidence="6">Redoxin domain protein</fullName>
    </submittedName>
</protein>
<evidence type="ECO:0000256" key="2">
    <source>
        <dbReference type="ARBA" id="ARBA00022748"/>
    </source>
</evidence>
<dbReference type="PROSITE" id="PS51352">
    <property type="entry name" value="THIOREDOXIN_2"/>
    <property type="match status" value="1"/>
</dbReference>
<sequence>MKRYFALMLSVIVMLTMAACGKTAEENEGSSQQEQSSQQEVASDTGMPGLMPSFQAKDINGSDVDNTIFEGKKLTMVNIWGTFCPPCVYEMPELQKLSEEMKDQGVAVVGIIGDTPDAENEEAARAIIAEKGVKFTNIVPDEAIINGLLISIQAFPTSVFVDGEGNIVGAPVVGAHSMEEYKEIIQGMLSQKSEGN</sequence>
<geneLocation type="plasmid" evidence="6 7">
    <name>EAL2_808p</name>
</geneLocation>
<dbReference type="PROSITE" id="PS51257">
    <property type="entry name" value="PROKAR_LIPOPROTEIN"/>
    <property type="match status" value="1"/>
</dbReference>
<organism evidence="6 7">
    <name type="scientific">Peptoclostridium acidaminophilum DSM 3953</name>
    <dbReference type="NCBI Taxonomy" id="1286171"/>
    <lineage>
        <taxon>Bacteria</taxon>
        <taxon>Bacillati</taxon>
        <taxon>Bacillota</taxon>
        <taxon>Clostridia</taxon>
        <taxon>Peptostreptococcales</taxon>
        <taxon>Peptoclostridiaceae</taxon>
        <taxon>Peptoclostridium</taxon>
    </lineage>
</organism>
<evidence type="ECO:0000259" key="5">
    <source>
        <dbReference type="PROSITE" id="PS51352"/>
    </source>
</evidence>
<dbReference type="EMBL" id="CP007453">
    <property type="protein sequence ID" value="AHM58259.1"/>
    <property type="molecule type" value="Genomic_DNA"/>
</dbReference>
<dbReference type="SUPFAM" id="SSF52833">
    <property type="entry name" value="Thioredoxin-like"/>
    <property type="match status" value="1"/>
</dbReference>
<dbReference type="Pfam" id="PF08534">
    <property type="entry name" value="Redoxin"/>
    <property type="match status" value="1"/>
</dbReference>
<keyword evidence="4" id="KW-0732">Signal</keyword>
<dbReference type="PANTHER" id="PTHR42852:SF17">
    <property type="entry name" value="THIOREDOXIN-LIKE PROTEIN HI_1115"/>
    <property type="match status" value="1"/>
</dbReference>
<dbReference type="PATRIC" id="fig|1286171.3.peg.2944"/>
<keyword evidence="2" id="KW-0201">Cytochrome c-type biogenesis</keyword>
<accession>W8T9C1</accession>
<dbReference type="HOGENOM" id="CLU_042529_7_0_9"/>
<dbReference type="InterPro" id="IPR050553">
    <property type="entry name" value="Thioredoxin_ResA/DsbE_sf"/>
</dbReference>
<evidence type="ECO:0000256" key="4">
    <source>
        <dbReference type="SAM" id="SignalP"/>
    </source>
</evidence>
<evidence type="ECO:0000256" key="1">
    <source>
        <dbReference type="ARBA" id="ARBA00004196"/>
    </source>
</evidence>
<feature type="region of interest" description="Disordered" evidence="3">
    <location>
        <begin position="25"/>
        <end position="47"/>
    </location>
</feature>
<dbReference type="InterPro" id="IPR036249">
    <property type="entry name" value="Thioredoxin-like_sf"/>
</dbReference>
<dbReference type="PROSITE" id="PS00194">
    <property type="entry name" value="THIOREDOXIN_1"/>
    <property type="match status" value="1"/>
</dbReference>
<dbReference type="Gene3D" id="3.40.30.10">
    <property type="entry name" value="Glutaredoxin"/>
    <property type="match status" value="1"/>
</dbReference>
<dbReference type="OrthoDB" id="9809733at2"/>
<dbReference type="eggNOG" id="COG0526">
    <property type="taxonomic scope" value="Bacteria"/>
</dbReference>
<dbReference type="InterPro" id="IPR017937">
    <property type="entry name" value="Thioredoxin_CS"/>
</dbReference>
<feature type="compositionally biased region" description="Low complexity" evidence="3">
    <location>
        <begin position="29"/>
        <end position="43"/>
    </location>
</feature>
<dbReference type="KEGG" id="eac:EAL2_808p07560"/>
<keyword evidence="7" id="KW-1185">Reference proteome</keyword>
<dbReference type="GO" id="GO:0017004">
    <property type="term" value="P:cytochrome complex assembly"/>
    <property type="evidence" value="ECO:0007669"/>
    <property type="project" value="UniProtKB-KW"/>
</dbReference>
<dbReference type="GO" id="GO:0030313">
    <property type="term" value="C:cell envelope"/>
    <property type="evidence" value="ECO:0007669"/>
    <property type="project" value="UniProtKB-SubCell"/>
</dbReference>
<dbReference type="Proteomes" id="UP000019591">
    <property type="component" value="Plasmid EAL2_808p"/>
</dbReference>
<dbReference type="RefSeq" id="WP_025437092.1">
    <property type="nucleotide sequence ID" value="NZ_CP007453.1"/>
</dbReference>
<gene>
    <name evidence="6" type="ORF">EAL2_808p07560</name>
</gene>
<dbReference type="InterPro" id="IPR013766">
    <property type="entry name" value="Thioredoxin_domain"/>
</dbReference>
<feature type="domain" description="Thioredoxin" evidence="5">
    <location>
        <begin position="45"/>
        <end position="190"/>
    </location>
</feature>
<evidence type="ECO:0000313" key="7">
    <source>
        <dbReference type="Proteomes" id="UP000019591"/>
    </source>
</evidence>
<reference evidence="6 7" key="1">
    <citation type="journal article" date="2014" name="Genome Announc.">
        <title>Complete Genome Sequence of Amino Acid-Utilizing Eubacterium acidaminophilum al-2 (DSM 3953).</title>
        <authorList>
            <person name="Poehlein A."/>
            <person name="Andreesen J.R."/>
            <person name="Daniel R."/>
        </authorList>
    </citation>
    <scope>NUCLEOTIDE SEQUENCE [LARGE SCALE GENOMIC DNA]</scope>
    <source>
        <strain evidence="6 7">DSM 3953</strain>
        <plasmid evidence="7">Plasmid EAL2_808p</plasmid>
    </source>
</reference>
<dbReference type="PANTHER" id="PTHR42852">
    <property type="entry name" value="THIOL:DISULFIDE INTERCHANGE PROTEIN DSBE"/>
    <property type="match status" value="1"/>
</dbReference>
<comment type="subcellular location">
    <subcellularLocation>
        <location evidence="1">Cell envelope</location>
    </subcellularLocation>
</comment>
<name>W8T9C1_PEPAC</name>
<keyword evidence="6" id="KW-0614">Plasmid</keyword>
<dbReference type="AlphaFoldDB" id="W8T9C1"/>
<dbReference type="InterPro" id="IPR013740">
    <property type="entry name" value="Redoxin"/>
</dbReference>
<proteinExistence type="predicted"/>
<evidence type="ECO:0000313" key="6">
    <source>
        <dbReference type="EMBL" id="AHM58259.1"/>
    </source>
</evidence>
<dbReference type="CDD" id="cd02966">
    <property type="entry name" value="TlpA_like_family"/>
    <property type="match status" value="1"/>
</dbReference>
<feature type="signal peptide" evidence="4">
    <location>
        <begin position="1"/>
        <end position="18"/>
    </location>
</feature>
<dbReference type="GO" id="GO:0016491">
    <property type="term" value="F:oxidoreductase activity"/>
    <property type="evidence" value="ECO:0007669"/>
    <property type="project" value="InterPro"/>
</dbReference>
<evidence type="ECO:0000256" key="3">
    <source>
        <dbReference type="SAM" id="MobiDB-lite"/>
    </source>
</evidence>